<gene>
    <name evidence="1" type="ORF">ENH88_06615</name>
</gene>
<dbReference type="Proteomes" id="UP000886188">
    <property type="component" value="Unassembled WGS sequence"/>
</dbReference>
<reference evidence="1" key="1">
    <citation type="journal article" date="2020" name="mSystems">
        <title>Genome- and Community-Level Interaction Insights into Carbon Utilization and Element Cycling Functions of Hydrothermarchaeota in Hydrothermal Sediment.</title>
        <authorList>
            <person name="Zhou Z."/>
            <person name="Liu Y."/>
            <person name="Xu W."/>
            <person name="Pan J."/>
            <person name="Luo Z.H."/>
            <person name="Li M."/>
        </authorList>
    </citation>
    <scope>NUCLEOTIDE SEQUENCE [LARGE SCALE GENOMIC DNA]</scope>
    <source>
        <strain evidence="1">HyVt-346</strain>
    </source>
</reference>
<dbReference type="AlphaFoldDB" id="A0A7V1CXE2"/>
<protein>
    <recommendedName>
        <fullName evidence="2">GIY-YIG domain-containing protein</fullName>
    </recommendedName>
</protein>
<comment type="caution">
    <text evidence="1">The sequence shown here is derived from an EMBL/GenBank/DDBJ whole genome shotgun (WGS) entry which is preliminary data.</text>
</comment>
<evidence type="ECO:0000313" key="1">
    <source>
        <dbReference type="EMBL" id="HEA16106.1"/>
    </source>
</evidence>
<dbReference type="RefSeq" id="WP_182695264.1">
    <property type="nucleotide sequence ID" value="NZ_DRGM01000075.1"/>
</dbReference>
<dbReference type="EMBL" id="DRGM01000075">
    <property type="protein sequence ID" value="HEA16106.1"/>
    <property type="molecule type" value="Genomic_DNA"/>
</dbReference>
<sequence>MYENRFTKWMRWADRDSAEGIKYLGVYICAIADEDLSATDFSWTKNIVYVGMTNSLKGLKGRLKQFDNTIIGKKGHGGADRVRYKHPNYEKLVSNLYVAVAPFKCDVKASTVKDLRVMGEVAKFEYDCFAHFKELFGQLPEFNDQKRSPKYSLTIARKG</sequence>
<organism evidence="1">
    <name type="scientific">Pseudoalteromonas prydzensis</name>
    <dbReference type="NCBI Taxonomy" id="182141"/>
    <lineage>
        <taxon>Bacteria</taxon>
        <taxon>Pseudomonadati</taxon>
        <taxon>Pseudomonadota</taxon>
        <taxon>Gammaproteobacteria</taxon>
        <taxon>Alteromonadales</taxon>
        <taxon>Pseudoalteromonadaceae</taxon>
        <taxon>Pseudoalteromonas</taxon>
    </lineage>
</organism>
<accession>A0A7V1CXE2</accession>
<evidence type="ECO:0008006" key="2">
    <source>
        <dbReference type="Google" id="ProtNLM"/>
    </source>
</evidence>
<name>A0A7V1CXE2_9GAMM</name>
<proteinExistence type="predicted"/>